<evidence type="ECO:0000256" key="3">
    <source>
        <dbReference type="ARBA" id="ARBA00022837"/>
    </source>
</evidence>
<dbReference type="GO" id="GO:0016798">
    <property type="term" value="F:hydrolase activity, acting on glycosyl bonds"/>
    <property type="evidence" value="ECO:0007669"/>
    <property type="project" value="UniProtKB-KW"/>
</dbReference>
<comment type="caution">
    <text evidence="7">The sequence shown here is derived from an EMBL/GenBank/DDBJ whole genome shotgun (WGS) entry which is preliminary data.</text>
</comment>
<comment type="subunit">
    <text evidence="2">Monomer.</text>
</comment>
<keyword evidence="7" id="KW-0378">Hydrolase</keyword>
<evidence type="ECO:0000256" key="4">
    <source>
        <dbReference type="SAM" id="SignalP"/>
    </source>
</evidence>
<feature type="domain" description="Glycosyl hydrolase family 92 N-terminal" evidence="6">
    <location>
        <begin position="26"/>
        <end position="227"/>
    </location>
</feature>
<dbReference type="SUPFAM" id="SSF48208">
    <property type="entry name" value="Six-hairpin glycosidases"/>
    <property type="match status" value="1"/>
</dbReference>
<sequence>MKIIIPVICIFFTAVSVAQPSSYTSFVNPMIGTDGTGHTFPGATVPFGLVQLSPETGFAGWDYCSGYRYADKKIYGFSHTHLSGTGAKDLGDILMMPFTGTPGDTVVSTFSHDKEKASPGYYAVELDDYNIKAAFTATAHAGLHQYSYPSADKVGIVINLKAGLVNKIADLETHVLESAISLVDSHTLSGYTITRGWAGKQHVHFVIRAQQPITSHQWLSDSAAGRNHVLALYFGAGNAFMQQIKVAISTVSTKNAVENLEAEIPHWDFARVKQEAALAWESRLSKIQIEGSKAEKEIFYSAMYHSFIAPNNIADVNGQYRGADNEVHHASNKVYYSTLSLWDTFRALNPLFTIILPEETKNIVRSMLAHDSVQGYLPIWTLWGHENYCMIGNHAIPTLAEAYVKGICTDNIQQAVDAVRRSSMVDHKGSDWTTYLKHGYYPSDITTREAVSKTLESSYDDYAVAKLAALSRNTQLSDSFMKRASFYQTLFDKETAFMRGRNADGSWVQGFDPFKLSHAGTAGGDYTEGNAWQYTWHVQHDIPGLIALMGGKQAFLQKLDSLFEQPSHVYGDGSTLDVTGLIGQYAHGNEPCHHVAYLYTLAGQPWKTADRISQIIPSFYTNKPDGLSGNDDCGQMSAWYIFSSLGFYPVDPVSATYVFGRPLHKKSTIRVGEKSFVINAKGLDANNKYIQQILLNGKQYHSSSITHADLVKGGELTFIMGNKQVDYTREIKK</sequence>
<evidence type="ECO:0000313" key="8">
    <source>
        <dbReference type="Proteomes" id="UP001165367"/>
    </source>
</evidence>
<dbReference type="EMBL" id="JAKLTR010000002">
    <property type="protein sequence ID" value="MCG2613525.1"/>
    <property type="molecule type" value="Genomic_DNA"/>
</dbReference>
<evidence type="ECO:0000313" key="7">
    <source>
        <dbReference type="EMBL" id="MCG2613525.1"/>
    </source>
</evidence>
<dbReference type="RefSeq" id="WP_237868821.1">
    <property type="nucleotide sequence ID" value="NZ_JAKLTR010000002.1"/>
</dbReference>
<protein>
    <submittedName>
        <fullName evidence="7">GH92 family glycosyl hydrolase</fullName>
        <ecNumber evidence="7">3.2.1.-</ecNumber>
    </submittedName>
</protein>
<dbReference type="Gene3D" id="1.20.1610.10">
    <property type="entry name" value="alpha-1,2-mannosidases domains"/>
    <property type="match status" value="1"/>
</dbReference>
<dbReference type="Gene3D" id="3.30.2080.10">
    <property type="entry name" value="GH92 mannosidase domain"/>
    <property type="match status" value="1"/>
</dbReference>
<dbReference type="Pfam" id="PF07971">
    <property type="entry name" value="Glyco_hydro_92"/>
    <property type="match status" value="1"/>
</dbReference>
<reference evidence="7" key="1">
    <citation type="submission" date="2022-01" db="EMBL/GenBank/DDBJ databases">
        <authorList>
            <person name="Jo J.-H."/>
            <person name="Im W.-T."/>
        </authorList>
    </citation>
    <scope>NUCLEOTIDE SEQUENCE</scope>
    <source>
        <strain evidence="7">NA20</strain>
    </source>
</reference>
<dbReference type="PANTHER" id="PTHR12143">
    <property type="entry name" value="PEPTIDE N-GLYCANASE PNGASE -RELATED"/>
    <property type="match status" value="1"/>
</dbReference>
<gene>
    <name evidence="7" type="ORF">LZZ85_04505</name>
</gene>
<dbReference type="PANTHER" id="PTHR12143:SF39">
    <property type="entry name" value="SECRETED PROTEIN"/>
    <property type="match status" value="1"/>
</dbReference>
<dbReference type="Pfam" id="PF17678">
    <property type="entry name" value="Glyco_hydro_92N"/>
    <property type="match status" value="1"/>
</dbReference>
<dbReference type="Proteomes" id="UP001165367">
    <property type="component" value="Unassembled WGS sequence"/>
</dbReference>
<dbReference type="EC" id="3.2.1.-" evidence="7"/>
<dbReference type="NCBIfam" id="TIGR01180">
    <property type="entry name" value="aman2_put"/>
    <property type="match status" value="1"/>
</dbReference>
<dbReference type="Gene3D" id="1.20.1050.60">
    <property type="entry name" value="alpha-1,2-mannosidase"/>
    <property type="match status" value="1"/>
</dbReference>
<keyword evidence="4" id="KW-0732">Signal</keyword>
<evidence type="ECO:0000259" key="5">
    <source>
        <dbReference type="Pfam" id="PF07971"/>
    </source>
</evidence>
<comment type="cofactor">
    <cofactor evidence="1">
        <name>Ca(2+)</name>
        <dbReference type="ChEBI" id="CHEBI:29108"/>
    </cofactor>
</comment>
<dbReference type="InterPro" id="IPR050883">
    <property type="entry name" value="PNGase"/>
</dbReference>
<evidence type="ECO:0000256" key="1">
    <source>
        <dbReference type="ARBA" id="ARBA00001913"/>
    </source>
</evidence>
<dbReference type="InterPro" id="IPR041371">
    <property type="entry name" value="GH92_N"/>
</dbReference>
<name>A0ABS9KMH4_9BACT</name>
<keyword evidence="3" id="KW-0106">Calcium</keyword>
<evidence type="ECO:0000256" key="2">
    <source>
        <dbReference type="ARBA" id="ARBA00011245"/>
    </source>
</evidence>
<keyword evidence="7" id="KW-0326">Glycosidase</keyword>
<proteinExistence type="predicted"/>
<feature type="domain" description="Glycosyl hydrolase family 92" evidence="5">
    <location>
        <begin position="255"/>
        <end position="722"/>
    </location>
</feature>
<keyword evidence="8" id="KW-1185">Reference proteome</keyword>
<feature type="chain" id="PRO_5046152842" evidence="4">
    <location>
        <begin position="19"/>
        <end position="733"/>
    </location>
</feature>
<accession>A0ABS9KMH4</accession>
<dbReference type="InterPro" id="IPR014718">
    <property type="entry name" value="GH-type_carb-bd"/>
</dbReference>
<organism evidence="7 8">
    <name type="scientific">Terrimonas ginsenosidimutans</name>
    <dbReference type="NCBI Taxonomy" id="2908004"/>
    <lineage>
        <taxon>Bacteria</taxon>
        <taxon>Pseudomonadati</taxon>
        <taxon>Bacteroidota</taxon>
        <taxon>Chitinophagia</taxon>
        <taxon>Chitinophagales</taxon>
        <taxon>Chitinophagaceae</taxon>
        <taxon>Terrimonas</taxon>
    </lineage>
</organism>
<evidence type="ECO:0000259" key="6">
    <source>
        <dbReference type="Pfam" id="PF17678"/>
    </source>
</evidence>
<feature type="signal peptide" evidence="4">
    <location>
        <begin position="1"/>
        <end position="18"/>
    </location>
</feature>
<dbReference type="InterPro" id="IPR012939">
    <property type="entry name" value="Glyco_hydro_92"/>
</dbReference>
<dbReference type="InterPro" id="IPR008928">
    <property type="entry name" value="6-hairpin_glycosidase_sf"/>
</dbReference>
<dbReference type="Gene3D" id="2.70.98.10">
    <property type="match status" value="1"/>
</dbReference>
<dbReference type="InterPro" id="IPR005887">
    <property type="entry name" value="GH92_a_mannosidase_put"/>
</dbReference>